<dbReference type="PATRIC" id="fig|1189621.3.peg.1243"/>
<organism evidence="2 3">
    <name type="scientific">Nitritalea halalkaliphila LW7</name>
    <dbReference type="NCBI Taxonomy" id="1189621"/>
    <lineage>
        <taxon>Bacteria</taxon>
        <taxon>Pseudomonadati</taxon>
        <taxon>Bacteroidota</taxon>
        <taxon>Cytophagia</taxon>
        <taxon>Cytophagales</taxon>
        <taxon>Cyclobacteriaceae</taxon>
        <taxon>Nitritalea</taxon>
    </lineage>
</organism>
<evidence type="ECO:0008006" key="4">
    <source>
        <dbReference type="Google" id="ProtNLM"/>
    </source>
</evidence>
<evidence type="ECO:0000313" key="3">
    <source>
        <dbReference type="Proteomes" id="UP000005551"/>
    </source>
</evidence>
<sequence length="172" mass="19798">MVVDSETSNFSRSYFVSLSMKRFTPFLFFIGFSALLLGSLSATALKEDMWALFGKTRFIEKLNREYNMYFLYPKFPDELMEYAGKEVEVTGFYIPLEMNDANIVVISKYPMAECFFCGGAGPESVVVGYLEKKPSRRFKVDEIVTVKGRLQLNEDDIDELNFILKNASIYKK</sequence>
<name>I5C7A0_9BACT</name>
<evidence type="ECO:0000313" key="2">
    <source>
        <dbReference type="EMBL" id="EIM77702.1"/>
    </source>
</evidence>
<accession>I5C7A0</accession>
<evidence type="ECO:0000256" key="1">
    <source>
        <dbReference type="SAM" id="Phobius"/>
    </source>
</evidence>
<keyword evidence="1" id="KW-0472">Membrane</keyword>
<dbReference type="Gene3D" id="2.40.50.870">
    <property type="entry name" value="Protein of unknown function (DUF3299)"/>
    <property type="match status" value="1"/>
</dbReference>
<feature type="transmembrane region" description="Helical" evidence="1">
    <location>
        <begin position="26"/>
        <end position="45"/>
    </location>
</feature>
<dbReference type="Proteomes" id="UP000005551">
    <property type="component" value="Unassembled WGS sequence"/>
</dbReference>
<keyword evidence="3" id="KW-1185">Reference proteome</keyword>
<proteinExistence type="predicted"/>
<keyword evidence="1" id="KW-0812">Transmembrane</keyword>
<dbReference type="AlphaFoldDB" id="I5C7A0"/>
<protein>
    <recommendedName>
        <fullName evidence="4">DUF3299 domain-containing protein</fullName>
    </recommendedName>
</protein>
<dbReference type="EMBL" id="AJYA01000013">
    <property type="protein sequence ID" value="EIM77702.1"/>
    <property type="molecule type" value="Genomic_DNA"/>
</dbReference>
<dbReference type="STRING" id="1189621.A3SI_05959"/>
<gene>
    <name evidence="2" type="ORF">A3SI_05959</name>
</gene>
<keyword evidence="1" id="KW-1133">Transmembrane helix</keyword>
<comment type="caution">
    <text evidence="2">The sequence shown here is derived from an EMBL/GenBank/DDBJ whole genome shotgun (WGS) entry which is preliminary data.</text>
</comment>
<reference evidence="2 3" key="1">
    <citation type="submission" date="2012-05" db="EMBL/GenBank/DDBJ databases">
        <title>Genome sequence of Nitritalea halalkaliphila LW7.</title>
        <authorList>
            <person name="Jangir P.K."/>
            <person name="Singh A."/>
            <person name="Shivaji S."/>
            <person name="Sharma R."/>
        </authorList>
    </citation>
    <scope>NUCLEOTIDE SEQUENCE [LARGE SCALE GENOMIC DNA]</scope>
    <source>
        <strain evidence="2 3">LW7</strain>
    </source>
</reference>